<dbReference type="OrthoDB" id="9155022at2"/>
<protein>
    <recommendedName>
        <fullName evidence="3">DUF721 domain-containing protein</fullName>
    </recommendedName>
</protein>
<comment type="caution">
    <text evidence="1">The sequence shown here is derived from an EMBL/GenBank/DDBJ whole genome shotgun (WGS) entry which is preliminary data.</text>
</comment>
<organism evidence="1 2">
    <name type="scientific">Rubrivivax gelatinosus</name>
    <name type="common">Rhodocyclus gelatinosus</name>
    <name type="synonym">Rhodopseudomonas gelatinosa</name>
    <dbReference type="NCBI Taxonomy" id="28068"/>
    <lineage>
        <taxon>Bacteria</taxon>
        <taxon>Pseudomonadati</taxon>
        <taxon>Pseudomonadota</taxon>
        <taxon>Betaproteobacteria</taxon>
        <taxon>Burkholderiales</taxon>
        <taxon>Sphaerotilaceae</taxon>
        <taxon>Rubrivivax</taxon>
    </lineage>
</organism>
<evidence type="ECO:0000313" key="1">
    <source>
        <dbReference type="EMBL" id="TCP01141.1"/>
    </source>
</evidence>
<reference evidence="1 2" key="1">
    <citation type="submission" date="2019-03" db="EMBL/GenBank/DDBJ databases">
        <title>Genomic Encyclopedia of Type Strains, Phase IV (KMG-IV): sequencing the most valuable type-strain genomes for metagenomic binning, comparative biology and taxonomic classification.</title>
        <authorList>
            <person name="Goeker M."/>
        </authorList>
    </citation>
    <scope>NUCLEOTIDE SEQUENCE [LARGE SCALE GENOMIC DNA]</scope>
    <source>
        <strain evidence="1 2">DSM 1709</strain>
    </source>
</reference>
<proteinExistence type="predicted"/>
<dbReference type="EMBL" id="SLXD01000010">
    <property type="protein sequence ID" value="TCP01141.1"/>
    <property type="molecule type" value="Genomic_DNA"/>
</dbReference>
<dbReference type="RefSeq" id="WP_132648265.1">
    <property type="nucleotide sequence ID" value="NZ_CP181386.1"/>
</dbReference>
<accession>A0A4R2M526</accession>
<gene>
    <name evidence="1" type="ORF">EV684_11071</name>
</gene>
<evidence type="ECO:0000313" key="2">
    <source>
        <dbReference type="Proteomes" id="UP000295106"/>
    </source>
</evidence>
<dbReference type="AlphaFoldDB" id="A0A4R2M526"/>
<name>A0A4R2M526_RUBGE</name>
<sequence>MAPRSPLAGTLAFSDALSGHAPLAALLQRVRESRERYDVIAPLLAGGLRTAVRPGPLDEEGWTLLAAHGAAAAKLRQLLPRLDTRLRDAGWAPVAIKVRVLPPEPGIRR</sequence>
<dbReference type="Proteomes" id="UP000295106">
    <property type="component" value="Unassembled WGS sequence"/>
</dbReference>
<evidence type="ECO:0008006" key="3">
    <source>
        <dbReference type="Google" id="ProtNLM"/>
    </source>
</evidence>
<dbReference type="GeneID" id="99686562"/>